<dbReference type="EMBL" id="FMWD01000003">
    <property type="protein sequence ID" value="SCZ55322.1"/>
    <property type="molecule type" value="Genomic_DNA"/>
</dbReference>
<dbReference type="CDD" id="cd03230">
    <property type="entry name" value="ABC_DR_subfamily_A"/>
    <property type="match status" value="1"/>
</dbReference>
<dbReference type="AlphaFoldDB" id="A0A1G5Q0X8"/>
<sequence>MASAAAIHAEGLGRRFGRQSAIENIDLTIARGEVLGIVGPDGAGKTTLMQLFAAILDPSAGRCTVLGRDSVREAAAINAEVGYLSQGFTLYDRLTVEENLTFAARIRDVSPAAYRDRRGALLAMADLEPFTGRRAGQLSGGMAKKLSLCTSLIHEPPLLLLDELSLGVDPISRRELWKLLYRFRESGTTVVLTTAYMDEALQCDRIALLQEGRARQSGTPGSLLGELQGRVFKLATGRPGDALALLASAPEVQRTHPTASAIRILTHPGRSLGAETVASLEAMGKVTPAVPTLEDVFVAGRGEAPAPRPPFDLPAPSGISRPAVETVGVTVRFGAFTAVDGVSLRVEPGEVVGLLGPNGAGKTTLMRVLCALQPVSAGQARVAGLDVTEAPYALRQRIGYVSQRFSLYPELTTAENLAFFASAYGLFGRARREAVAWAAGQTGLTGREGALTASLSGAQRQRLALACAILHRPPLLFLDEPTSGVDPLARQRFWSLILALARSGMAVLVSTHYLEEANYCHKLALMHQGALVAYGSIPDLRAALAMPADAPVEALFVAYIQRVGKGAA</sequence>
<feature type="domain" description="ABC transporter" evidence="3">
    <location>
        <begin position="7"/>
        <end position="236"/>
    </location>
</feature>
<organism evidence="4 5">
    <name type="scientific">Thiohalomonas denitrificans</name>
    <dbReference type="NCBI Taxonomy" id="415747"/>
    <lineage>
        <taxon>Bacteria</taxon>
        <taxon>Pseudomonadati</taxon>
        <taxon>Pseudomonadota</taxon>
        <taxon>Gammaproteobacteria</taxon>
        <taxon>Thiohalomonadales</taxon>
        <taxon>Thiohalomonadaceae</taxon>
        <taxon>Thiohalomonas</taxon>
    </lineage>
</organism>
<dbReference type="PROSITE" id="PS00211">
    <property type="entry name" value="ABC_TRANSPORTER_1"/>
    <property type="match status" value="1"/>
</dbReference>
<dbReference type="Pfam" id="PF00005">
    <property type="entry name" value="ABC_tran"/>
    <property type="match status" value="2"/>
</dbReference>
<dbReference type="PANTHER" id="PTHR43038">
    <property type="entry name" value="ATP-BINDING CASSETTE, SUB-FAMILY H, MEMBER 1"/>
    <property type="match status" value="1"/>
</dbReference>
<dbReference type="STRING" id="415747.SAMN03097708_01108"/>
<proteinExistence type="predicted"/>
<dbReference type="InterPro" id="IPR003593">
    <property type="entry name" value="AAA+_ATPase"/>
</dbReference>
<evidence type="ECO:0000313" key="4">
    <source>
        <dbReference type="EMBL" id="SCZ55322.1"/>
    </source>
</evidence>
<dbReference type="Proteomes" id="UP000199648">
    <property type="component" value="Unassembled WGS sequence"/>
</dbReference>
<dbReference type="SMART" id="SM00382">
    <property type="entry name" value="AAA"/>
    <property type="match status" value="2"/>
</dbReference>
<dbReference type="SUPFAM" id="SSF52540">
    <property type="entry name" value="P-loop containing nucleoside triphosphate hydrolases"/>
    <property type="match status" value="2"/>
</dbReference>
<evidence type="ECO:0000256" key="2">
    <source>
        <dbReference type="ARBA" id="ARBA00022840"/>
    </source>
</evidence>
<protein>
    <submittedName>
        <fullName evidence="4">ABC-2 type transport system ATP-binding protein</fullName>
    </submittedName>
</protein>
<evidence type="ECO:0000259" key="3">
    <source>
        <dbReference type="PROSITE" id="PS50893"/>
    </source>
</evidence>
<dbReference type="InterPro" id="IPR017871">
    <property type="entry name" value="ABC_transporter-like_CS"/>
</dbReference>
<keyword evidence="2 4" id="KW-0067">ATP-binding</keyword>
<keyword evidence="1" id="KW-0547">Nucleotide-binding</keyword>
<dbReference type="InterPro" id="IPR027417">
    <property type="entry name" value="P-loop_NTPase"/>
</dbReference>
<dbReference type="PROSITE" id="PS50893">
    <property type="entry name" value="ABC_TRANSPORTER_2"/>
    <property type="match status" value="2"/>
</dbReference>
<dbReference type="GO" id="GO:0016887">
    <property type="term" value="F:ATP hydrolysis activity"/>
    <property type="evidence" value="ECO:0007669"/>
    <property type="project" value="InterPro"/>
</dbReference>
<dbReference type="PANTHER" id="PTHR43038:SF3">
    <property type="entry name" value="ABC TRANSPORTER G FAMILY MEMBER 20 ISOFORM X1"/>
    <property type="match status" value="1"/>
</dbReference>
<name>A0A1G5Q0X8_9GAMM</name>
<gene>
    <name evidence="4" type="ORF">SAMN03097708_01108</name>
</gene>
<accession>A0A1G5Q0X8</accession>
<evidence type="ECO:0000256" key="1">
    <source>
        <dbReference type="ARBA" id="ARBA00022741"/>
    </source>
</evidence>
<feature type="domain" description="ABC transporter" evidence="3">
    <location>
        <begin position="324"/>
        <end position="553"/>
    </location>
</feature>
<dbReference type="GO" id="GO:0005524">
    <property type="term" value="F:ATP binding"/>
    <property type="evidence" value="ECO:0007669"/>
    <property type="project" value="UniProtKB-KW"/>
</dbReference>
<dbReference type="InterPro" id="IPR003439">
    <property type="entry name" value="ABC_transporter-like_ATP-bd"/>
</dbReference>
<dbReference type="OrthoDB" id="9805029at2"/>
<evidence type="ECO:0000313" key="5">
    <source>
        <dbReference type="Proteomes" id="UP000199648"/>
    </source>
</evidence>
<dbReference type="Gene3D" id="3.40.50.300">
    <property type="entry name" value="P-loop containing nucleotide triphosphate hydrolases"/>
    <property type="match status" value="2"/>
</dbReference>
<reference evidence="4 5" key="1">
    <citation type="submission" date="2016-10" db="EMBL/GenBank/DDBJ databases">
        <authorList>
            <person name="de Groot N.N."/>
        </authorList>
    </citation>
    <scope>NUCLEOTIDE SEQUENCE [LARGE SCALE GENOMIC DNA]</scope>
    <source>
        <strain evidence="4 5">HLD2</strain>
    </source>
</reference>
<keyword evidence="5" id="KW-1185">Reference proteome</keyword>